<dbReference type="RefSeq" id="WP_394457963.1">
    <property type="nucleotide sequence ID" value="NZ_JBIGHZ010000001.1"/>
</dbReference>
<dbReference type="EMBL" id="JBIGHZ010000001">
    <property type="protein sequence ID" value="MFG6446815.1"/>
    <property type="molecule type" value="Genomic_DNA"/>
</dbReference>
<evidence type="ECO:0000259" key="1">
    <source>
        <dbReference type="Pfam" id="PF10077"/>
    </source>
</evidence>
<comment type="caution">
    <text evidence="2">The sequence shown here is derived from an EMBL/GenBank/DDBJ whole genome shotgun (WGS) entry which is preliminary data.</text>
</comment>
<reference evidence="2 3" key="1">
    <citation type="submission" date="2024-08" db="EMBL/GenBank/DDBJ databases">
        <authorList>
            <person name="Lu H."/>
        </authorList>
    </citation>
    <scope>NUCLEOTIDE SEQUENCE [LARGE SCALE GENOMIC DNA]</scope>
    <source>
        <strain evidence="2 3">BYS180W</strain>
    </source>
</reference>
<sequence length="181" mass="19911">MIDCRPTHHSTGPARKAAQAGDFKRYASAMKFVAVSLAAAVFASLSVASDAASANPSASAQRALPKFLAAVHDKPDWASRFRVYVELGTGARREPFWLNDFREDADGYSGLVSSVPRVAEGVRLGQRVAVRPEQILDWTYEHPKTRKISGHFFLCAEWAALPVEQADEQKQYWGVSCDGQQ</sequence>
<dbReference type="Proteomes" id="UP001606099">
    <property type="component" value="Unassembled WGS sequence"/>
</dbReference>
<protein>
    <submittedName>
        <fullName evidence="2">DUF2314 domain-containing protein</fullName>
    </submittedName>
</protein>
<evidence type="ECO:0000313" key="2">
    <source>
        <dbReference type="EMBL" id="MFG6446815.1"/>
    </source>
</evidence>
<feature type="domain" description="DUF2314" evidence="1">
    <location>
        <begin position="92"/>
        <end position="175"/>
    </location>
</feature>
<dbReference type="Pfam" id="PF10077">
    <property type="entry name" value="DUF2314"/>
    <property type="match status" value="1"/>
</dbReference>
<name>A0ABW7FRE3_9BURK</name>
<organism evidence="2 3">
    <name type="scientific">Roseateles rivi</name>
    <dbReference type="NCBI Taxonomy" id="3299028"/>
    <lineage>
        <taxon>Bacteria</taxon>
        <taxon>Pseudomonadati</taxon>
        <taxon>Pseudomonadota</taxon>
        <taxon>Betaproteobacteria</taxon>
        <taxon>Burkholderiales</taxon>
        <taxon>Sphaerotilaceae</taxon>
        <taxon>Roseateles</taxon>
    </lineage>
</organism>
<evidence type="ECO:0000313" key="3">
    <source>
        <dbReference type="Proteomes" id="UP001606099"/>
    </source>
</evidence>
<accession>A0ABW7FRE3</accession>
<keyword evidence="3" id="KW-1185">Reference proteome</keyword>
<dbReference type="InterPro" id="IPR018756">
    <property type="entry name" value="DUF2314"/>
</dbReference>
<gene>
    <name evidence="2" type="ORF">ACG0Z6_01015</name>
</gene>
<proteinExistence type="predicted"/>